<evidence type="ECO:0008006" key="3">
    <source>
        <dbReference type="Google" id="ProtNLM"/>
    </source>
</evidence>
<reference evidence="1 2" key="1">
    <citation type="submission" date="2021-07" db="EMBL/GenBank/DDBJ databases">
        <title>Actinomadura sp. PM05-2 isolated from lichen.</title>
        <authorList>
            <person name="Somphong A."/>
            <person name="Phongsopitanun W."/>
            <person name="Tanasupawat S."/>
            <person name="Peongsungnone V."/>
        </authorList>
    </citation>
    <scope>NUCLEOTIDE SEQUENCE [LARGE SCALE GENOMIC DNA]</scope>
    <source>
        <strain evidence="1 2">PM05-2</strain>
    </source>
</reference>
<dbReference type="Gene3D" id="1.10.287.1060">
    <property type="entry name" value="ESAT-6-like"/>
    <property type="match status" value="1"/>
</dbReference>
<comment type="caution">
    <text evidence="1">The sequence shown here is derived from an EMBL/GenBank/DDBJ whole genome shotgun (WGS) entry which is preliminary data.</text>
</comment>
<keyword evidence="2" id="KW-1185">Reference proteome</keyword>
<evidence type="ECO:0000313" key="1">
    <source>
        <dbReference type="EMBL" id="MBW8485287.1"/>
    </source>
</evidence>
<protein>
    <recommendedName>
        <fullName evidence="3">WXG100 family type VII secretion target</fullName>
    </recommendedName>
</protein>
<dbReference type="EMBL" id="JAIBOA010000015">
    <property type="protein sequence ID" value="MBW8485287.1"/>
    <property type="molecule type" value="Genomic_DNA"/>
</dbReference>
<name>A0ABS7FXW7_9ACTN</name>
<sequence length="100" mass="10884">MTADGYEVDADRLKKAGTGFHDGAVHLKQIFDTLNSALQTEGKCWGADDTGKQFEEGYLKGAESTLKAFGELTKGLDAVKKGVDDMAKNYKDAEHNSKVR</sequence>
<accession>A0ABS7FXW7</accession>
<dbReference type="RefSeq" id="WP_220168512.1">
    <property type="nucleotide sequence ID" value="NZ_JAIBOA010000015.1"/>
</dbReference>
<organism evidence="1 2">
    <name type="scientific">Actinomadura parmotrematis</name>
    <dbReference type="NCBI Taxonomy" id="2864039"/>
    <lineage>
        <taxon>Bacteria</taxon>
        <taxon>Bacillati</taxon>
        <taxon>Actinomycetota</taxon>
        <taxon>Actinomycetes</taxon>
        <taxon>Streptosporangiales</taxon>
        <taxon>Thermomonosporaceae</taxon>
        <taxon>Actinomadura</taxon>
    </lineage>
</organism>
<dbReference type="Proteomes" id="UP000774570">
    <property type="component" value="Unassembled WGS sequence"/>
</dbReference>
<evidence type="ECO:0000313" key="2">
    <source>
        <dbReference type="Proteomes" id="UP000774570"/>
    </source>
</evidence>
<gene>
    <name evidence="1" type="ORF">K1Y72_23105</name>
</gene>
<proteinExistence type="predicted"/>